<feature type="transmembrane region" description="Helical" evidence="1">
    <location>
        <begin position="14"/>
        <end position="31"/>
    </location>
</feature>
<keyword evidence="3" id="KW-1185">Reference proteome</keyword>
<evidence type="ECO:0008006" key="4">
    <source>
        <dbReference type="Google" id="ProtNLM"/>
    </source>
</evidence>
<sequence>MADILWDLVAIRDYVGIFITWFFVIAFLYNLSASINSPYKNTMYLSGIMMISYTLSTLFDMVIVSHLNYFYFDIVTLIIIFTFRYCSRGPIPNAFYYLVFGLSINASLFLAMHYDIEILGTLYYLWFWNVYVFGMYFTDLIMPLALISNKDFLGLVKLTKFLTEKFKRSRNA</sequence>
<comment type="caution">
    <text evidence="2">The sequence shown here is derived from an EMBL/GenBank/DDBJ whole genome shotgun (WGS) entry which is preliminary data.</text>
</comment>
<reference evidence="2 3" key="1">
    <citation type="submission" date="2023-04" db="EMBL/GenBank/DDBJ databases">
        <title>Novel Pseudoalteromonas species isolated from Pacific coral.</title>
        <authorList>
            <person name="Videau P."/>
            <person name="Shlafstein M.D."/>
            <person name="Oline D.K."/>
            <person name="Strangman W.K."/>
            <person name="Hahnke R.L."/>
            <person name="Saw J.H."/>
            <person name="Ushijima B."/>
        </authorList>
    </citation>
    <scope>NUCLEOTIDE SEQUENCE [LARGE SCALE GENOMIC DNA]</scope>
    <source>
        <strain evidence="2 3">LMG 14908</strain>
    </source>
</reference>
<feature type="transmembrane region" description="Helical" evidence="1">
    <location>
        <begin position="43"/>
        <end position="63"/>
    </location>
</feature>
<protein>
    <recommendedName>
        <fullName evidence="4">Membrane protein triplicated sequence</fullName>
    </recommendedName>
</protein>
<feature type="transmembrane region" description="Helical" evidence="1">
    <location>
        <begin position="126"/>
        <end position="147"/>
    </location>
</feature>
<name>A0ABT9G9G9_9GAMM</name>
<organism evidence="2 3">
    <name type="scientific">Pseudoalteromonas distincta</name>
    <dbReference type="NCBI Taxonomy" id="77608"/>
    <lineage>
        <taxon>Bacteria</taxon>
        <taxon>Pseudomonadati</taxon>
        <taxon>Pseudomonadota</taxon>
        <taxon>Gammaproteobacteria</taxon>
        <taxon>Alteromonadales</taxon>
        <taxon>Pseudoalteromonadaceae</taxon>
        <taxon>Pseudoalteromonas</taxon>
    </lineage>
</organism>
<keyword evidence="1" id="KW-1133">Transmembrane helix</keyword>
<evidence type="ECO:0000313" key="3">
    <source>
        <dbReference type="Proteomes" id="UP001242314"/>
    </source>
</evidence>
<accession>A0ABT9G9G9</accession>
<feature type="transmembrane region" description="Helical" evidence="1">
    <location>
        <begin position="94"/>
        <end position="114"/>
    </location>
</feature>
<gene>
    <name evidence="2" type="ORF">QDH73_00465</name>
</gene>
<keyword evidence="1" id="KW-0472">Membrane</keyword>
<dbReference type="Proteomes" id="UP001242314">
    <property type="component" value="Unassembled WGS sequence"/>
</dbReference>
<evidence type="ECO:0000256" key="1">
    <source>
        <dbReference type="SAM" id="Phobius"/>
    </source>
</evidence>
<evidence type="ECO:0000313" key="2">
    <source>
        <dbReference type="EMBL" id="MDP4482517.1"/>
    </source>
</evidence>
<feature type="transmembrane region" description="Helical" evidence="1">
    <location>
        <begin position="69"/>
        <end position="87"/>
    </location>
</feature>
<keyword evidence="1" id="KW-0812">Transmembrane</keyword>
<dbReference type="EMBL" id="JASGWX010000001">
    <property type="protein sequence ID" value="MDP4482517.1"/>
    <property type="molecule type" value="Genomic_DNA"/>
</dbReference>
<proteinExistence type="predicted"/>